<dbReference type="Proteomes" id="UP000050741">
    <property type="component" value="Unassembled WGS sequence"/>
</dbReference>
<protein>
    <submittedName>
        <fullName evidence="3">Uncharacterized protein</fullName>
    </submittedName>
</protein>
<feature type="signal peptide" evidence="1">
    <location>
        <begin position="1"/>
        <end position="22"/>
    </location>
</feature>
<organism evidence="2 3">
    <name type="scientific">Globodera pallida</name>
    <name type="common">Potato cyst nematode worm</name>
    <name type="synonym">Heterodera pallida</name>
    <dbReference type="NCBI Taxonomy" id="36090"/>
    <lineage>
        <taxon>Eukaryota</taxon>
        <taxon>Metazoa</taxon>
        <taxon>Ecdysozoa</taxon>
        <taxon>Nematoda</taxon>
        <taxon>Chromadorea</taxon>
        <taxon>Rhabditida</taxon>
        <taxon>Tylenchina</taxon>
        <taxon>Tylenchomorpha</taxon>
        <taxon>Tylenchoidea</taxon>
        <taxon>Heteroderidae</taxon>
        <taxon>Heteroderinae</taxon>
        <taxon>Globodera</taxon>
    </lineage>
</organism>
<reference evidence="2" key="1">
    <citation type="submission" date="2014-05" db="EMBL/GenBank/DDBJ databases">
        <title>The genome and life-stage specific transcriptomes of Globodera pallida elucidate key aspects of plant parasitism by a cyst nematode.</title>
        <authorList>
            <person name="Cotton J.A."/>
            <person name="Lilley C.J."/>
            <person name="Jones L.M."/>
            <person name="Kikuchi T."/>
            <person name="Reid A.J."/>
            <person name="Thorpe P."/>
            <person name="Tsai I.J."/>
            <person name="Beasley H."/>
            <person name="Blok V."/>
            <person name="Cock P.J.A."/>
            <person name="Van den Akker S.E."/>
            <person name="Holroyd N."/>
            <person name="Hunt M."/>
            <person name="Mantelin S."/>
            <person name="Naghra H."/>
            <person name="Pain A."/>
            <person name="Palomares-Rius J.E."/>
            <person name="Zarowiecki M."/>
            <person name="Berriman M."/>
            <person name="Jones J.T."/>
            <person name="Urwin P.E."/>
        </authorList>
    </citation>
    <scope>NUCLEOTIDE SEQUENCE [LARGE SCALE GENOMIC DNA]</scope>
    <source>
        <strain evidence="2">Lindley</strain>
    </source>
</reference>
<dbReference type="WBParaSite" id="GPLIN_001614600">
    <property type="protein sequence ID" value="GPLIN_001614600"/>
    <property type="gene ID" value="GPLIN_001614600"/>
</dbReference>
<name>A0A183CTD8_GLOPA</name>
<evidence type="ECO:0000256" key="1">
    <source>
        <dbReference type="SAM" id="SignalP"/>
    </source>
</evidence>
<dbReference type="AlphaFoldDB" id="A0A183CTD8"/>
<reference evidence="3" key="2">
    <citation type="submission" date="2016-06" db="UniProtKB">
        <authorList>
            <consortium name="WormBaseParasite"/>
        </authorList>
    </citation>
    <scope>IDENTIFICATION</scope>
</reference>
<keyword evidence="1" id="KW-0732">Signal</keyword>
<accession>A0A183CTD8</accession>
<evidence type="ECO:0000313" key="3">
    <source>
        <dbReference type="WBParaSite" id="GPLIN_001614600"/>
    </source>
</evidence>
<keyword evidence="2" id="KW-1185">Reference proteome</keyword>
<sequence>MRNILFLTVLCVILAYILETDASPKRPPNKPTSPN</sequence>
<proteinExistence type="predicted"/>
<feature type="chain" id="PRO_5008147944" evidence="1">
    <location>
        <begin position="23"/>
        <end position="35"/>
    </location>
</feature>
<evidence type="ECO:0000313" key="2">
    <source>
        <dbReference type="Proteomes" id="UP000050741"/>
    </source>
</evidence>